<reference evidence="1 2" key="1">
    <citation type="submission" date="2019-02" db="EMBL/GenBank/DDBJ databases">
        <title>Deep-cultivation of Planctomycetes and their phenomic and genomic characterization uncovers novel biology.</title>
        <authorList>
            <person name="Wiegand S."/>
            <person name="Jogler M."/>
            <person name="Boedeker C."/>
            <person name="Pinto D."/>
            <person name="Vollmers J."/>
            <person name="Rivas-Marin E."/>
            <person name="Kohn T."/>
            <person name="Peeters S.H."/>
            <person name="Heuer A."/>
            <person name="Rast P."/>
            <person name="Oberbeckmann S."/>
            <person name="Bunk B."/>
            <person name="Jeske O."/>
            <person name="Meyerdierks A."/>
            <person name="Storesund J.E."/>
            <person name="Kallscheuer N."/>
            <person name="Luecker S."/>
            <person name="Lage O.M."/>
            <person name="Pohl T."/>
            <person name="Merkel B.J."/>
            <person name="Hornburger P."/>
            <person name="Mueller R.-W."/>
            <person name="Bruemmer F."/>
            <person name="Labrenz M."/>
            <person name="Spormann A.M."/>
            <person name="Op den Camp H."/>
            <person name="Overmann J."/>
            <person name="Amann R."/>
            <person name="Jetten M.S.M."/>
            <person name="Mascher T."/>
            <person name="Medema M.H."/>
            <person name="Devos D.P."/>
            <person name="Kaster A.-K."/>
            <person name="Ovreas L."/>
            <person name="Rohde M."/>
            <person name="Galperin M.Y."/>
            <person name="Jogler C."/>
        </authorList>
    </citation>
    <scope>NUCLEOTIDE SEQUENCE [LARGE SCALE GENOMIC DNA]</scope>
    <source>
        <strain evidence="1 2">SV_7m_r</strain>
    </source>
</reference>
<sequence>MEDFTIGGRLEWEFTAAKFTTAKFALGFSMEILLWGFCFGATGFNAGIKNALPC</sequence>
<evidence type="ECO:0000313" key="2">
    <source>
        <dbReference type="Proteomes" id="UP000315003"/>
    </source>
</evidence>
<gene>
    <name evidence="1" type="ORF">SV7mr_13380</name>
</gene>
<evidence type="ECO:0000313" key="1">
    <source>
        <dbReference type="EMBL" id="QDT58837.1"/>
    </source>
</evidence>
<keyword evidence="2" id="KW-1185">Reference proteome</keyword>
<name>A0A517SRT3_9BACT</name>
<protein>
    <submittedName>
        <fullName evidence="1">Uncharacterized protein</fullName>
    </submittedName>
</protein>
<proteinExistence type="predicted"/>
<organism evidence="1 2">
    <name type="scientific">Stieleria bergensis</name>
    <dbReference type="NCBI Taxonomy" id="2528025"/>
    <lineage>
        <taxon>Bacteria</taxon>
        <taxon>Pseudomonadati</taxon>
        <taxon>Planctomycetota</taxon>
        <taxon>Planctomycetia</taxon>
        <taxon>Pirellulales</taxon>
        <taxon>Pirellulaceae</taxon>
        <taxon>Stieleria</taxon>
    </lineage>
</organism>
<dbReference type="AlphaFoldDB" id="A0A517SRT3"/>
<dbReference type="Proteomes" id="UP000315003">
    <property type="component" value="Chromosome"/>
</dbReference>
<dbReference type="EMBL" id="CP036272">
    <property type="protein sequence ID" value="QDT58837.1"/>
    <property type="molecule type" value="Genomic_DNA"/>
</dbReference>
<accession>A0A517SRT3</accession>